<evidence type="ECO:0000313" key="5">
    <source>
        <dbReference type="EMBL" id="CED72089.1"/>
    </source>
</evidence>
<sequence length="94" mass="10701">MLENLPENEVHISSLVVHVKPEFLEQTKEKILALPNTEIHGESEEGKLIVVLETENQGYITDSIDKINDFEGILNVALVFHQIEHFDSQCEDES</sequence>
<dbReference type="OrthoDB" id="5770785at2"/>
<dbReference type="KEGG" id="awd:AWOD_I_2024"/>
<dbReference type="STRING" id="80852.AWOD_I_2024"/>
<dbReference type="Pfam" id="PF03927">
    <property type="entry name" value="NapD"/>
    <property type="match status" value="1"/>
</dbReference>
<organism evidence="5 6">
    <name type="scientific">Aliivibrio wodanis</name>
    <dbReference type="NCBI Taxonomy" id="80852"/>
    <lineage>
        <taxon>Bacteria</taxon>
        <taxon>Pseudomonadati</taxon>
        <taxon>Pseudomonadota</taxon>
        <taxon>Gammaproteobacteria</taxon>
        <taxon>Vibrionales</taxon>
        <taxon>Vibrionaceae</taxon>
        <taxon>Aliivibrio</taxon>
    </lineage>
</organism>
<dbReference type="HAMAP" id="MF_02200">
    <property type="entry name" value="NapD"/>
    <property type="match status" value="1"/>
</dbReference>
<proteinExistence type="inferred from homology"/>
<accession>A0A090KKK3</accession>
<dbReference type="GO" id="GO:0005737">
    <property type="term" value="C:cytoplasm"/>
    <property type="evidence" value="ECO:0007669"/>
    <property type="project" value="UniProtKB-SubCell"/>
</dbReference>
<dbReference type="Gene3D" id="3.30.70.920">
    <property type="match status" value="1"/>
</dbReference>
<dbReference type="InterPro" id="IPR005623">
    <property type="entry name" value="Chaperone_NapD_NO3_reduct"/>
</dbReference>
<dbReference type="AlphaFoldDB" id="A0A090KKK3"/>
<evidence type="ECO:0000256" key="1">
    <source>
        <dbReference type="ARBA" id="ARBA00004496"/>
    </source>
</evidence>
<dbReference type="EMBL" id="LN554846">
    <property type="protein sequence ID" value="CED72089.1"/>
    <property type="molecule type" value="Genomic_DNA"/>
</dbReference>
<reference evidence="6" key="1">
    <citation type="submission" date="2014-09" db="EMBL/GenBank/DDBJ databases">
        <authorList>
            <person name="Hjerde E."/>
        </authorList>
    </citation>
    <scope>NUCLEOTIDE SEQUENCE [LARGE SCALE GENOMIC DNA]</scope>
    <source>
        <strain evidence="6">06/09/139</strain>
    </source>
</reference>
<dbReference type="PANTHER" id="PTHR38603:SF1">
    <property type="entry name" value="CHAPERONE NAPD"/>
    <property type="match status" value="1"/>
</dbReference>
<comment type="similarity">
    <text evidence="4">Belongs to the NapD family.</text>
</comment>
<evidence type="ECO:0000256" key="2">
    <source>
        <dbReference type="ARBA" id="ARBA00022490"/>
    </source>
</evidence>
<evidence type="ECO:0000256" key="4">
    <source>
        <dbReference type="HAMAP-Rule" id="MF_02200"/>
    </source>
</evidence>
<dbReference type="GeneID" id="28541601"/>
<evidence type="ECO:0000256" key="3">
    <source>
        <dbReference type="ARBA" id="ARBA00023186"/>
    </source>
</evidence>
<dbReference type="PANTHER" id="PTHR38603">
    <property type="entry name" value="CHAPERONE NAPD"/>
    <property type="match status" value="1"/>
</dbReference>
<comment type="subunit">
    <text evidence="4">Interacts with the cytoplasmic NapA precursor.</text>
</comment>
<gene>
    <name evidence="4 5" type="primary">napD</name>
    <name evidence="5" type="ORF">AWOD_I_2024</name>
</gene>
<comment type="function">
    <text evidence="4">Chaperone for NapA, the catalytic subunit of the periplasmic nitrate reductase. It binds directly and specifically to the twin-arginine signal peptide of NapA, preventing premature interaction with the Tat translocase and premature export.</text>
</comment>
<keyword evidence="3 4" id="KW-0143">Chaperone</keyword>
<keyword evidence="6" id="KW-1185">Reference proteome</keyword>
<dbReference type="HOGENOM" id="CLU_155794_5_0_6"/>
<dbReference type="Proteomes" id="UP000032427">
    <property type="component" value="Chromosome 1"/>
</dbReference>
<comment type="subcellular location">
    <subcellularLocation>
        <location evidence="1 4">Cytoplasm</location>
    </subcellularLocation>
</comment>
<dbReference type="GO" id="GO:0051224">
    <property type="term" value="P:negative regulation of protein transport"/>
    <property type="evidence" value="ECO:0007669"/>
    <property type="project" value="UniProtKB-UniRule"/>
</dbReference>
<evidence type="ECO:0000313" key="6">
    <source>
        <dbReference type="Proteomes" id="UP000032427"/>
    </source>
</evidence>
<dbReference type="GO" id="GO:0005048">
    <property type="term" value="F:signal sequence binding"/>
    <property type="evidence" value="ECO:0007669"/>
    <property type="project" value="UniProtKB-UniRule"/>
</dbReference>
<keyword evidence="2 4" id="KW-0963">Cytoplasm</keyword>
<name>A0A090KKK3_9GAMM</name>
<protein>
    <recommendedName>
        <fullName evidence="4">Chaperone NapD</fullName>
    </recommendedName>
    <alternativeName>
        <fullName evidence="4">NapA signal peptide-binding chaperone NapD</fullName>
    </alternativeName>
</protein>
<dbReference type="PATRIC" id="fig|80852.17.peg.2093"/>